<sequence length="136" mass="15035">MENKRGDPGLPQSWWSNDVTLMQRMCKDETAQGLDKLVPCANDMSVRQSILRSVADNTDIPPPRAEVTAEEAQRYVCRITKSCLLACLKTMKSSCDPRGVRTAVGVLSDLLQSPGDYKIPLLDLGQNCLTELLLLL</sequence>
<name>A0A8B8B1D2_CRAVI</name>
<accession>A0A8B8B1D2</accession>
<dbReference type="OrthoDB" id="10472678at2759"/>
<dbReference type="Proteomes" id="UP000694844">
    <property type="component" value="Chromosome 8"/>
</dbReference>
<dbReference type="KEGG" id="cvn:111106445"/>
<evidence type="ECO:0000313" key="2">
    <source>
        <dbReference type="RefSeq" id="XP_022296828.1"/>
    </source>
</evidence>
<dbReference type="AlphaFoldDB" id="A0A8B8B1D2"/>
<dbReference type="GeneID" id="111106445"/>
<organism evidence="1 2">
    <name type="scientific">Crassostrea virginica</name>
    <name type="common">Eastern oyster</name>
    <dbReference type="NCBI Taxonomy" id="6565"/>
    <lineage>
        <taxon>Eukaryota</taxon>
        <taxon>Metazoa</taxon>
        <taxon>Spiralia</taxon>
        <taxon>Lophotrochozoa</taxon>
        <taxon>Mollusca</taxon>
        <taxon>Bivalvia</taxon>
        <taxon>Autobranchia</taxon>
        <taxon>Pteriomorphia</taxon>
        <taxon>Ostreida</taxon>
        <taxon>Ostreoidea</taxon>
        <taxon>Ostreidae</taxon>
        <taxon>Crassostrea</taxon>
    </lineage>
</organism>
<evidence type="ECO:0000313" key="1">
    <source>
        <dbReference type="Proteomes" id="UP000694844"/>
    </source>
</evidence>
<protein>
    <submittedName>
        <fullName evidence="2">Uncharacterized protein LOC111106445</fullName>
    </submittedName>
</protein>
<keyword evidence="1" id="KW-1185">Reference proteome</keyword>
<dbReference type="RefSeq" id="XP_022296828.1">
    <property type="nucleotide sequence ID" value="XM_022441120.1"/>
</dbReference>
<reference evidence="2" key="1">
    <citation type="submission" date="2025-08" db="UniProtKB">
        <authorList>
            <consortium name="RefSeq"/>
        </authorList>
    </citation>
    <scope>IDENTIFICATION</scope>
    <source>
        <tissue evidence="2">Whole sample</tissue>
    </source>
</reference>
<gene>
    <name evidence="2" type="primary">LOC111106445</name>
</gene>
<proteinExistence type="predicted"/>